<dbReference type="Gene3D" id="3.40.50.1010">
    <property type="entry name" value="5'-nuclease"/>
    <property type="match status" value="1"/>
</dbReference>
<evidence type="ECO:0000259" key="1">
    <source>
        <dbReference type="Pfam" id="PF01850"/>
    </source>
</evidence>
<dbReference type="EMBL" id="BDQK01000007">
    <property type="protein sequence ID" value="GBF80359.1"/>
    <property type="molecule type" value="Genomic_DNA"/>
</dbReference>
<dbReference type="PANTHER" id="PTHR36173">
    <property type="entry name" value="RIBONUCLEASE VAPC16-RELATED"/>
    <property type="match status" value="1"/>
</dbReference>
<dbReference type="OrthoDB" id="9798990at2"/>
<dbReference type="InterPro" id="IPR041705">
    <property type="entry name" value="PIN_Sll0205"/>
</dbReference>
<name>A0A401IGL1_APHSA</name>
<dbReference type="InterPro" id="IPR002716">
    <property type="entry name" value="PIN_dom"/>
</dbReference>
<dbReference type="Pfam" id="PF01850">
    <property type="entry name" value="PIN"/>
    <property type="match status" value="1"/>
</dbReference>
<dbReference type="PANTHER" id="PTHR36173:SF2">
    <property type="entry name" value="RIBONUCLEASE VAPC16"/>
    <property type="match status" value="1"/>
</dbReference>
<gene>
    <name evidence="2" type="ORF">AsFPU1_1760</name>
</gene>
<dbReference type="SUPFAM" id="SSF88723">
    <property type="entry name" value="PIN domain-like"/>
    <property type="match status" value="1"/>
</dbReference>
<protein>
    <submittedName>
        <fullName evidence="2">Twitching motility protein PilT</fullName>
    </submittedName>
</protein>
<feature type="domain" description="PIN" evidence="1">
    <location>
        <begin position="4"/>
        <end position="123"/>
    </location>
</feature>
<evidence type="ECO:0000313" key="3">
    <source>
        <dbReference type="Proteomes" id="UP000287247"/>
    </source>
</evidence>
<accession>A0A401IGL1</accession>
<dbReference type="RefSeq" id="WP_124971877.1">
    <property type="nucleotide sequence ID" value="NZ_BDQK01000007.1"/>
</dbReference>
<dbReference type="InterPro" id="IPR052919">
    <property type="entry name" value="TA_system_RNase"/>
</dbReference>
<evidence type="ECO:0000313" key="2">
    <source>
        <dbReference type="EMBL" id="GBF80359.1"/>
    </source>
</evidence>
<dbReference type="InterPro" id="IPR029060">
    <property type="entry name" value="PIN-like_dom_sf"/>
</dbReference>
<comment type="caution">
    <text evidence="2">The sequence shown here is derived from an EMBL/GenBank/DDBJ whole genome shotgun (WGS) entry which is preliminary data.</text>
</comment>
<dbReference type="AlphaFoldDB" id="A0A401IGL1"/>
<dbReference type="CDD" id="cd09872">
    <property type="entry name" value="PIN_Sll0205-like"/>
    <property type="match status" value="1"/>
</dbReference>
<keyword evidence="3" id="KW-1185">Reference proteome</keyword>
<sequence>MILLLDTHTFLWFVQGNSLINPQIRALIVDSNNNKLLSIASVWEMAIKHSISKLNFDSPFREFVEEQIRINNIDLLLINFDHLEVIGSLPFYHRDPFDRIIIAQAMVEYLPIISKDSIFDNYPVQRIW</sequence>
<dbReference type="Proteomes" id="UP000287247">
    <property type="component" value="Unassembled WGS sequence"/>
</dbReference>
<proteinExistence type="predicted"/>
<organism evidence="2 3">
    <name type="scientific">Aphanothece sacrum FPU1</name>
    <dbReference type="NCBI Taxonomy" id="1920663"/>
    <lineage>
        <taxon>Bacteria</taxon>
        <taxon>Bacillati</taxon>
        <taxon>Cyanobacteriota</taxon>
        <taxon>Cyanophyceae</taxon>
        <taxon>Oscillatoriophycideae</taxon>
        <taxon>Chroococcales</taxon>
        <taxon>Aphanothecaceae</taxon>
        <taxon>Aphanothece</taxon>
    </lineage>
</organism>
<reference evidence="3" key="1">
    <citation type="submission" date="2017-05" db="EMBL/GenBank/DDBJ databases">
        <title>Physiological properties and genetic analysis related to exopolysaccharide production of fresh-water unicellular cyanobacterium Aphanothece sacrum, Suizenji Nori, that has been cultured as a food source in Japan.</title>
        <authorList>
            <person name="Kanesaki Y."/>
            <person name="Yoshikawa S."/>
            <person name="Ohki K."/>
        </authorList>
    </citation>
    <scope>NUCLEOTIDE SEQUENCE [LARGE SCALE GENOMIC DNA]</scope>
    <source>
        <strain evidence="3">FPU1</strain>
    </source>
</reference>